<dbReference type="RefSeq" id="WP_386411076.1">
    <property type="nucleotide sequence ID" value="NZ_JBHTJH010000025.1"/>
</dbReference>
<proteinExistence type="predicted"/>
<sequence length="234" mass="27080">MKIAIMQPYFFPYIGYFHLLHSVDTFVFYDDVHFVKKGWIHRNNILINGTSYLFTIPCVKPSQNKLIKDIATNFSIAEKQLFLKRLEQAYKKSPYFEEFYPSLEQFIKAAEQGSIGELAAQSVMFITEYLGIERAFKFSSETHSDSRGAEKQERLIAIVKKEGATDYHNAIGGTTLYAKEDFLKENINLQFIKSNAISYAQDKKSFVPWLSIIDVLMFNSKEKTNELITSYQLI</sequence>
<protein>
    <submittedName>
        <fullName evidence="1">WbqC family protein</fullName>
    </submittedName>
</protein>
<comment type="caution">
    <text evidence="1">The sequence shown here is derived from an EMBL/GenBank/DDBJ whole genome shotgun (WGS) entry which is preliminary data.</text>
</comment>
<evidence type="ECO:0000313" key="2">
    <source>
        <dbReference type="Proteomes" id="UP001596978"/>
    </source>
</evidence>
<keyword evidence="2" id="KW-1185">Reference proteome</keyword>
<organism evidence="1 2">
    <name type="scientific">Sungkyunkwania multivorans</name>
    <dbReference type="NCBI Taxonomy" id="1173618"/>
    <lineage>
        <taxon>Bacteria</taxon>
        <taxon>Pseudomonadati</taxon>
        <taxon>Bacteroidota</taxon>
        <taxon>Flavobacteriia</taxon>
        <taxon>Flavobacteriales</taxon>
        <taxon>Flavobacteriaceae</taxon>
        <taxon>Sungkyunkwania</taxon>
    </lineage>
</organism>
<dbReference type="EMBL" id="JBHTJH010000025">
    <property type="protein sequence ID" value="MFD0864090.1"/>
    <property type="molecule type" value="Genomic_DNA"/>
</dbReference>
<evidence type="ECO:0000313" key="1">
    <source>
        <dbReference type="EMBL" id="MFD0864090.1"/>
    </source>
</evidence>
<dbReference type="Proteomes" id="UP001596978">
    <property type="component" value="Unassembled WGS sequence"/>
</dbReference>
<dbReference type="InterPro" id="IPR014985">
    <property type="entry name" value="WbqC"/>
</dbReference>
<accession>A0ABW3D4V7</accession>
<reference evidence="2" key="1">
    <citation type="journal article" date="2019" name="Int. J. Syst. Evol. Microbiol.">
        <title>The Global Catalogue of Microorganisms (GCM) 10K type strain sequencing project: providing services to taxonomists for standard genome sequencing and annotation.</title>
        <authorList>
            <consortium name="The Broad Institute Genomics Platform"/>
            <consortium name="The Broad Institute Genome Sequencing Center for Infectious Disease"/>
            <person name="Wu L."/>
            <person name="Ma J."/>
        </authorList>
    </citation>
    <scope>NUCLEOTIDE SEQUENCE [LARGE SCALE GENOMIC DNA]</scope>
    <source>
        <strain evidence="2">CCUG 62952</strain>
    </source>
</reference>
<gene>
    <name evidence="1" type="ORF">ACFQ1M_17885</name>
</gene>
<name>A0ABW3D4V7_9FLAO</name>
<dbReference type="Pfam" id="PF08889">
    <property type="entry name" value="WbqC"/>
    <property type="match status" value="1"/>
</dbReference>